<dbReference type="EMBL" id="MAVT02005498">
    <property type="protein sequence ID" value="POS68482.1"/>
    <property type="molecule type" value="Genomic_DNA"/>
</dbReference>
<dbReference type="Pfam" id="PF04525">
    <property type="entry name" value="LOR"/>
    <property type="match status" value="1"/>
</dbReference>
<evidence type="ECO:0000313" key="2">
    <source>
        <dbReference type="EMBL" id="POS68482.1"/>
    </source>
</evidence>
<evidence type="ECO:0000313" key="3">
    <source>
        <dbReference type="Proteomes" id="UP000094444"/>
    </source>
</evidence>
<sequence length="205" mass="22945">MNQLQPFNPPIGCTQYVNPNQETRLILKEKVMSITGDSFDIRLDAQNGQPPQPIFKVDPSWITTKKAFYDMADNHLFDMKKEWMHLVHRTFKIVDPQGVKFFEVKSGLTWVGSKATATFTSAGGKEETLVMKGNWRDATADIIDETRGAVAARITRKSAFNSFTTFMTGQNEYGLTVAPGVDFALMAALCVCFDEFNNESGFGHN</sequence>
<name>A0A2P5HE24_DIAHE</name>
<protein>
    <submittedName>
        <fullName evidence="2">Uncharacterized protein</fullName>
    </submittedName>
</protein>
<dbReference type="Proteomes" id="UP000094444">
    <property type="component" value="Unassembled WGS sequence"/>
</dbReference>
<organism evidence="2 3">
    <name type="scientific">Diaporthe helianthi</name>
    <dbReference type="NCBI Taxonomy" id="158607"/>
    <lineage>
        <taxon>Eukaryota</taxon>
        <taxon>Fungi</taxon>
        <taxon>Dikarya</taxon>
        <taxon>Ascomycota</taxon>
        <taxon>Pezizomycotina</taxon>
        <taxon>Sordariomycetes</taxon>
        <taxon>Sordariomycetidae</taxon>
        <taxon>Diaporthales</taxon>
        <taxon>Diaporthaceae</taxon>
        <taxon>Diaporthe</taxon>
    </lineage>
</organism>
<feature type="non-terminal residue" evidence="2">
    <location>
        <position position="205"/>
    </location>
</feature>
<dbReference type="OrthoDB" id="97518at2759"/>
<dbReference type="InParanoid" id="A0A2P5HE24"/>
<dbReference type="InterPro" id="IPR007612">
    <property type="entry name" value="LOR"/>
</dbReference>
<dbReference type="AlphaFoldDB" id="A0A2P5HE24"/>
<dbReference type="SUPFAM" id="SSF54518">
    <property type="entry name" value="Tubby C-terminal domain-like"/>
    <property type="match status" value="1"/>
</dbReference>
<evidence type="ECO:0000256" key="1">
    <source>
        <dbReference type="ARBA" id="ARBA00005437"/>
    </source>
</evidence>
<keyword evidence="3" id="KW-1185">Reference proteome</keyword>
<dbReference type="InterPro" id="IPR038595">
    <property type="entry name" value="LOR_sf"/>
</dbReference>
<accession>A0A2P5HE24</accession>
<dbReference type="Gene3D" id="2.40.160.200">
    <property type="entry name" value="LURP1-related"/>
    <property type="match status" value="1"/>
</dbReference>
<dbReference type="InterPro" id="IPR025659">
    <property type="entry name" value="Tubby-like_C"/>
</dbReference>
<dbReference type="STRING" id="158607.A0A2P5HE24"/>
<dbReference type="PANTHER" id="PTHR31087:SF161">
    <property type="entry name" value="TUBBY C 2 FAMILY PROTEIN"/>
    <property type="match status" value="1"/>
</dbReference>
<reference evidence="2" key="1">
    <citation type="submission" date="2017-09" db="EMBL/GenBank/DDBJ databases">
        <title>Polyketide synthases of a Diaporthe helianthi virulent isolate.</title>
        <authorList>
            <person name="Baroncelli R."/>
        </authorList>
    </citation>
    <scope>NUCLEOTIDE SEQUENCE [LARGE SCALE GENOMIC DNA]</scope>
    <source>
        <strain evidence="2">7/96</strain>
    </source>
</reference>
<comment type="caution">
    <text evidence="2">The sequence shown here is derived from an EMBL/GenBank/DDBJ whole genome shotgun (WGS) entry which is preliminary data.</text>
</comment>
<comment type="similarity">
    <text evidence="1">Belongs to the LOR family.</text>
</comment>
<gene>
    <name evidence="2" type="ORF">DHEL01_v213124</name>
</gene>
<dbReference type="PANTHER" id="PTHR31087">
    <property type="match status" value="1"/>
</dbReference>
<proteinExistence type="inferred from homology"/>